<reference evidence="4 5" key="1">
    <citation type="submission" date="2018-06" db="EMBL/GenBank/DDBJ databases">
        <title>Comparative genomics reveals the genomic features of Rhizophagus irregularis, R. cerebriforme, R. diaphanum and Gigaspora rosea, and their symbiotic lifestyle signature.</title>
        <authorList>
            <person name="Morin E."/>
            <person name="San Clemente H."/>
            <person name="Chen E.C.H."/>
            <person name="De La Providencia I."/>
            <person name="Hainaut M."/>
            <person name="Kuo A."/>
            <person name="Kohler A."/>
            <person name="Murat C."/>
            <person name="Tang N."/>
            <person name="Roy S."/>
            <person name="Loubradou J."/>
            <person name="Henrissat B."/>
            <person name="Grigoriev I.V."/>
            <person name="Corradi N."/>
            <person name="Roux C."/>
            <person name="Martin F.M."/>
        </authorList>
    </citation>
    <scope>NUCLEOTIDE SEQUENCE [LARGE SCALE GENOMIC DNA]</scope>
    <source>
        <strain evidence="4 5">DAOM 194757</strain>
    </source>
</reference>
<feature type="compositionally biased region" description="Polar residues" evidence="2">
    <location>
        <begin position="22"/>
        <end position="32"/>
    </location>
</feature>
<dbReference type="AlphaFoldDB" id="A0A397U3P9"/>
<dbReference type="OrthoDB" id="10028556at2759"/>
<evidence type="ECO:0000313" key="4">
    <source>
        <dbReference type="EMBL" id="RIB04872.1"/>
    </source>
</evidence>
<feature type="compositionally biased region" description="Low complexity" evidence="2">
    <location>
        <begin position="126"/>
        <end position="136"/>
    </location>
</feature>
<protein>
    <recommendedName>
        <fullName evidence="3">Nab N-terminal domain-containing protein</fullName>
    </recommendedName>
</protein>
<feature type="coiled-coil region" evidence="1">
    <location>
        <begin position="358"/>
        <end position="385"/>
    </location>
</feature>
<keyword evidence="5" id="KW-1185">Reference proteome</keyword>
<dbReference type="Gene3D" id="1.10.150.50">
    <property type="entry name" value="Transcription Factor, Ets-1"/>
    <property type="match status" value="1"/>
</dbReference>
<feature type="region of interest" description="Disordered" evidence="2">
    <location>
        <begin position="118"/>
        <end position="145"/>
    </location>
</feature>
<evidence type="ECO:0000256" key="1">
    <source>
        <dbReference type="SAM" id="Coils"/>
    </source>
</evidence>
<feature type="region of interest" description="Disordered" evidence="2">
    <location>
        <begin position="1"/>
        <end position="32"/>
    </location>
</feature>
<comment type="caution">
    <text evidence="4">The sequence shown here is derived from an EMBL/GenBank/DDBJ whole genome shotgun (WGS) entry which is preliminary data.</text>
</comment>
<name>A0A397U3P9_9GLOM</name>
<evidence type="ECO:0000259" key="3">
    <source>
        <dbReference type="Pfam" id="PF04904"/>
    </source>
</evidence>
<keyword evidence="1" id="KW-0175">Coiled coil</keyword>
<dbReference type="Gene3D" id="1.20.120.2010">
    <property type="entry name" value="NAB conserved domain 2"/>
    <property type="match status" value="1"/>
</dbReference>
<dbReference type="InterPro" id="IPR013761">
    <property type="entry name" value="SAM/pointed_sf"/>
</dbReference>
<dbReference type="EMBL" id="QKWP01002093">
    <property type="protein sequence ID" value="RIB04872.1"/>
    <property type="molecule type" value="Genomic_DNA"/>
</dbReference>
<evidence type="ECO:0000256" key="2">
    <source>
        <dbReference type="SAM" id="MobiDB-lite"/>
    </source>
</evidence>
<dbReference type="Proteomes" id="UP000266673">
    <property type="component" value="Unassembled WGS sequence"/>
</dbReference>
<dbReference type="Pfam" id="PF04904">
    <property type="entry name" value="SAM_NCD1"/>
    <property type="match status" value="1"/>
</dbReference>
<dbReference type="GO" id="GO:0006355">
    <property type="term" value="P:regulation of DNA-templated transcription"/>
    <property type="evidence" value="ECO:0007669"/>
    <property type="project" value="InterPro"/>
</dbReference>
<evidence type="ECO:0000313" key="5">
    <source>
        <dbReference type="Proteomes" id="UP000266673"/>
    </source>
</evidence>
<dbReference type="GO" id="GO:0003712">
    <property type="term" value="F:transcription coregulator activity"/>
    <property type="evidence" value="ECO:0007669"/>
    <property type="project" value="InterPro"/>
</dbReference>
<gene>
    <name evidence="4" type="ORF">C2G38_2048079</name>
</gene>
<proteinExistence type="predicted"/>
<accession>A0A397U3P9</accession>
<dbReference type="GO" id="GO:0005634">
    <property type="term" value="C:nucleus"/>
    <property type="evidence" value="ECO:0007669"/>
    <property type="project" value="InterPro"/>
</dbReference>
<sequence length="430" mass="48436">MEPTPTSTQEETLPEDSPPNSHPTSGYYLTNQFPPLTSTSNSTYRYPTLTSFLHQLNLYQYHNLFVEAGVGENDLEQFIGFDESELKEVLSAISMKPFHSAAFKKGIRELRQTLSASPSSVMTNHSTTSFTSFSSTPLEPDNRKLNKVGETMDVPYPMRDKASMVMETPPMKVSPNRTGAEESTGSPMHEIQEYSVTAMQDVHPISSTIPSSITNSAQNTSKDVIIHHATIYGKNNPRKLTTYEQAINRAAIELALLDPALVANKGTLFEKAKEKLLLEGYTYKRGQSRSKLNPNAPKPGVKTSRASLIQKRNAHAAQNSESRNARISELERKLQVKDTQYAVTQEFKRLKTGDTDSLEKVELTLEEVEKERAEIAKELSILKSKERKHRWYEQKKKERMDSGFEEADVESLNNNNNETLNHENVVEQCC</sequence>
<dbReference type="STRING" id="44941.A0A397U3P9"/>
<feature type="domain" description="Nab N-terminal" evidence="3">
    <location>
        <begin position="49"/>
        <end position="111"/>
    </location>
</feature>
<dbReference type="InterPro" id="IPR038398">
    <property type="entry name" value="NCD2_sf"/>
</dbReference>
<dbReference type="InterPro" id="IPR006988">
    <property type="entry name" value="Nab_N"/>
</dbReference>
<feature type="compositionally biased region" description="Polar residues" evidence="2">
    <location>
        <begin position="1"/>
        <end position="11"/>
    </location>
</feature>
<organism evidence="4 5">
    <name type="scientific">Gigaspora rosea</name>
    <dbReference type="NCBI Taxonomy" id="44941"/>
    <lineage>
        <taxon>Eukaryota</taxon>
        <taxon>Fungi</taxon>
        <taxon>Fungi incertae sedis</taxon>
        <taxon>Mucoromycota</taxon>
        <taxon>Glomeromycotina</taxon>
        <taxon>Glomeromycetes</taxon>
        <taxon>Diversisporales</taxon>
        <taxon>Gigasporaceae</taxon>
        <taxon>Gigaspora</taxon>
    </lineage>
</organism>